<dbReference type="AlphaFoldDB" id="A0A2B4RDJ9"/>
<dbReference type="PROSITE" id="PS00211">
    <property type="entry name" value="ABC_TRANSPORTER_1"/>
    <property type="match status" value="1"/>
</dbReference>
<dbReference type="SUPFAM" id="SSF52540">
    <property type="entry name" value="P-loop containing nucleoside triphosphate hydrolases"/>
    <property type="match status" value="2"/>
</dbReference>
<gene>
    <name evidence="11" type="primary">ABCC4</name>
    <name evidence="11" type="ORF">AWC38_SpisGene21521</name>
</gene>
<dbReference type="GO" id="GO:0042626">
    <property type="term" value="F:ATPase-coupled transmembrane transporter activity"/>
    <property type="evidence" value="ECO:0007669"/>
    <property type="project" value="TreeGrafter"/>
</dbReference>
<name>A0A2B4RDJ9_STYPI</name>
<keyword evidence="5" id="KW-0677">Repeat</keyword>
<comment type="subcellular location">
    <subcellularLocation>
        <location evidence="1">Membrane</location>
        <topology evidence="1">Multi-pass membrane protein</topology>
    </subcellularLocation>
</comment>
<evidence type="ECO:0000259" key="10">
    <source>
        <dbReference type="PROSITE" id="PS50893"/>
    </source>
</evidence>
<comment type="similarity">
    <text evidence="2">Belongs to the ABC transporter superfamily. ABCC family. Conjugate transporter (TC 3.A.1.208) subfamily.</text>
</comment>
<dbReference type="InterPro" id="IPR050173">
    <property type="entry name" value="ABC_transporter_C-like"/>
</dbReference>
<dbReference type="GO" id="GO:0016887">
    <property type="term" value="F:ATP hydrolysis activity"/>
    <property type="evidence" value="ECO:0007669"/>
    <property type="project" value="InterPro"/>
</dbReference>
<dbReference type="EMBL" id="LSMT01000797">
    <property type="protein sequence ID" value="PFX14332.1"/>
    <property type="molecule type" value="Genomic_DNA"/>
</dbReference>
<dbReference type="InterPro" id="IPR027417">
    <property type="entry name" value="P-loop_NTPase"/>
</dbReference>
<dbReference type="PANTHER" id="PTHR24223:SF456">
    <property type="entry name" value="MULTIDRUG RESISTANCE-ASSOCIATED PROTEIN LETHAL(2)03659"/>
    <property type="match status" value="1"/>
</dbReference>
<evidence type="ECO:0000256" key="5">
    <source>
        <dbReference type="ARBA" id="ARBA00022737"/>
    </source>
</evidence>
<dbReference type="InterPro" id="IPR003439">
    <property type="entry name" value="ABC_transporter-like_ATP-bd"/>
</dbReference>
<evidence type="ECO:0000256" key="4">
    <source>
        <dbReference type="ARBA" id="ARBA00022692"/>
    </source>
</evidence>
<dbReference type="SMART" id="SM00382">
    <property type="entry name" value="AAA"/>
    <property type="match status" value="1"/>
</dbReference>
<keyword evidence="12" id="KW-1185">Reference proteome</keyword>
<dbReference type="InterPro" id="IPR003593">
    <property type="entry name" value="AAA+_ATPase"/>
</dbReference>
<dbReference type="GO" id="GO:0005524">
    <property type="term" value="F:ATP binding"/>
    <property type="evidence" value="ECO:0007669"/>
    <property type="project" value="UniProtKB-KW"/>
</dbReference>
<organism evidence="11 12">
    <name type="scientific">Stylophora pistillata</name>
    <name type="common">Smooth cauliflower coral</name>
    <dbReference type="NCBI Taxonomy" id="50429"/>
    <lineage>
        <taxon>Eukaryota</taxon>
        <taxon>Metazoa</taxon>
        <taxon>Cnidaria</taxon>
        <taxon>Anthozoa</taxon>
        <taxon>Hexacorallia</taxon>
        <taxon>Scleractinia</taxon>
        <taxon>Astrocoeniina</taxon>
        <taxon>Pocilloporidae</taxon>
        <taxon>Stylophora</taxon>
    </lineage>
</organism>
<keyword evidence="4" id="KW-0812">Transmembrane</keyword>
<dbReference type="Gene3D" id="3.40.50.300">
    <property type="entry name" value="P-loop containing nucleotide triphosphate hydrolases"/>
    <property type="match status" value="2"/>
</dbReference>
<evidence type="ECO:0000256" key="7">
    <source>
        <dbReference type="ARBA" id="ARBA00022840"/>
    </source>
</evidence>
<keyword evidence="6" id="KW-0547">Nucleotide-binding</keyword>
<dbReference type="InterPro" id="IPR017871">
    <property type="entry name" value="ABC_transporter-like_CS"/>
</dbReference>
<dbReference type="Proteomes" id="UP000225706">
    <property type="component" value="Unassembled WGS sequence"/>
</dbReference>
<keyword evidence="7" id="KW-0067">ATP-binding</keyword>
<evidence type="ECO:0000256" key="1">
    <source>
        <dbReference type="ARBA" id="ARBA00004141"/>
    </source>
</evidence>
<proteinExistence type="inferred from homology"/>
<evidence type="ECO:0000256" key="6">
    <source>
        <dbReference type="ARBA" id="ARBA00022741"/>
    </source>
</evidence>
<dbReference type="FunFam" id="3.40.50.300:FF:000973">
    <property type="entry name" value="Multidrug resistance-associated protein 4"/>
    <property type="match status" value="1"/>
</dbReference>
<dbReference type="CDD" id="cd03244">
    <property type="entry name" value="ABCC_MRP_domain2"/>
    <property type="match status" value="1"/>
</dbReference>
<reference evidence="12" key="1">
    <citation type="journal article" date="2017" name="bioRxiv">
        <title>Comparative analysis of the genomes of Stylophora pistillata and Acropora digitifera provides evidence for extensive differences between species of corals.</title>
        <authorList>
            <person name="Voolstra C.R."/>
            <person name="Li Y."/>
            <person name="Liew Y.J."/>
            <person name="Baumgarten S."/>
            <person name="Zoccola D."/>
            <person name="Flot J.-F."/>
            <person name="Tambutte S."/>
            <person name="Allemand D."/>
            <person name="Aranda M."/>
        </authorList>
    </citation>
    <scope>NUCLEOTIDE SEQUENCE [LARGE SCALE GENOMIC DNA]</scope>
</reference>
<dbReference type="FunFam" id="3.40.50.300:FF:003492">
    <property type="entry name" value="AGAP012735-PA"/>
    <property type="match status" value="1"/>
</dbReference>
<sequence>MFFKNQRKRSDFVRIDSFKNEKPVLVGARKLEPITDNHLPKVTLEKVSCSWSKTSELPSLQNVSLEVADGQLMGLTGPVGSGKTTLLLSILGELPVSSGRVSCIGKIAFVSQIPWVYSGTVRENIVFGRRFVAEKFNEVVMVCDLEKDIKRFPKGDLTEIGQRGVILSGGQRARVSLARAIYSDADIYLLDDPLSAVDAKVGKHLFERCIKEFLSGRIRILATHQLQFLKRTDSIVVLENGSVVGKGTYGQVIIDGIDITHLNLQAARRSMAVITQDPVLFSGSLRKNLDPFSLYQDHDLWRALEDVQLKSLVQQLPAQLEYKSKESGNNFSVGERQLVCLARALLQKSKIIILDEATANVDFKTDRLIQDVIRNRFKDSTVITIAHRLNTITDYDRMVVMDEGRVVEFDRPDVLLQNKEGFFARLVHMQNVMAAH</sequence>
<dbReference type="PROSITE" id="PS50893">
    <property type="entry name" value="ABC_TRANSPORTER_2"/>
    <property type="match status" value="1"/>
</dbReference>
<comment type="caution">
    <text evidence="11">The sequence shown here is derived from an EMBL/GenBank/DDBJ whole genome shotgun (WGS) entry which is preliminary data.</text>
</comment>
<dbReference type="GO" id="GO:0016020">
    <property type="term" value="C:membrane"/>
    <property type="evidence" value="ECO:0007669"/>
    <property type="project" value="UniProtKB-SubCell"/>
</dbReference>
<dbReference type="OrthoDB" id="5967058at2759"/>
<dbReference type="CDD" id="cd03250">
    <property type="entry name" value="ABCC_MRP_domain1"/>
    <property type="match status" value="1"/>
</dbReference>
<keyword evidence="8" id="KW-1133">Transmembrane helix</keyword>
<evidence type="ECO:0000256" key="3">
    <source>
        <dbReference type="ARBA" id="ARBA00022448"/>
    </source>
</evidence>
<protein>
    <submittedName>
        <fullName evidence="11">Multidrug resistance-associated protein 4</fullName>
    </submittedName>
</protein>
<evidence type="ECO:0000256" key="9">
    <source>
        <dbReference type="ARBA" id="ARBA00023136"/>
    </source>
</evidence>
<accession>A0A2B4RDJ9</accession>
<dbReference type="Pfam" id="PF00005">
    <property type="entry name" value="ABC_tran"/>
    <property type="match status" value="2"/>
</dbReference>
<keyword evidence="9" id="KW-0472">Membrane</keyword>
<evidence type="ECO:0000313" key="11">
    <source>
        <dbReference type="EMBL" id="PFX14332.1"/>
    </source>
</evidence>
<evidence type="ECO:0000313" key="12">
    <source>
        <dbReference type="Proteomes" id="UP000225706"/>
    </source>
</evidence>
<evidence type="ECO:0000256" key="8">
    <source>
        <dbReference type="ARBA" id="ARBA00022989"/>
    </source>
</evidence>
<feature type="domain" description="ABC transporter" evidence="10">
    <location>
        <begin position="42"/>
        <end position="265"/>
    </location>
</feature>
<dbReference type="PANTHER" id="PTHR24223">
    <property type="entry name" value="ATP-BINDING CASSETTE SUB-FAMILY C"/>
    <property type="match status" value="1"/>
</dbReference>
<keyword evidence="3" id="KW-0813">Transport</keyword>
<evidence type="ECO:0000256" key="2">
    <source>
        <dbReference type="ARBA" id="ARBA00009726"/>
    </source>
</evidence>